<comment type="caution">
    <text evidence="9">The sequence shown here is derived from an EMBL/GenBank/DDBJ whole genome shotgun (WGS) entry which is preliminary data.</text>
</comment>
<dbReference type="PANTHER" id="PTHR23288">
    <property type="entry name" value="OCCLUDIN AND RNA POLYMERASE II ELONGATION FACTOR ELL"/>
    <property type="match status" value="1"/>
</dbReference>
<dbReference type="InterPro" id="IPR019464">
    <property type="entry name" value="ELL_N"/>
</dbReference>
<dbReference type="SUPFAM" id="SSF144292">
    <property type="entry name" value="occludin/ELL-like"/>
    <property type="match status" value="1"/>
</dbReference>
<dbReference type="Pfam" id="PF07303">
    <property type="entry name" value="Occludin_ELL"/>
    <property type="match status" value="1"/>
</dbReference>
<dbReference type="SUPFAM" id="SSF46785">
    <property type="entry name" value="Winged helix' DNA-binding domain"/>
    <property type="match status" value="1"/>
</dbReference>
<dbReference type="GO" id="GO:0006368">
    <property type="term" value="P:transcription elongation by RNA polymerase II"/>
    <property type="evidence" value="ECO:0007669"/>
    <property type="project" value="InterPro"/>
</dbReference>
<evidence type="ECO:0000256" key="2">
    <source>
        <dbReference type="ARBA" id="ARBA00009171"/>
    </source>
</evidence>
<dbReference type="InterPro" id="IPR042065">
    <property type="entry name" value="E3_ELL-like"/>
</dbReference>
<keyword evidence="3" id="KW-0805">Transcription regulation</keyword>
<evidence type="ECO:0000313" key="10">
    <source>
        <dbReference type="Proteomes" id="UP001152747"/>
    </source>
</evidence>
<feature type="domain" description="OCEL" evidence="8">
    <location>
        <begin position="492"/>
        <end position="597"/>
    </location>
</feature>
<dbReference type="AlphaFoldDB" id="A0A9P1ILM7"/>
<organism evidence="9 10">
    <name type="scientific">Caenorhabditis angaria</name>
    <dbReference type="NCBI Taxonomy" id="860376"/>
    <lineage>
        <taxon>Eukaryota</taxon>
        <taxon>Metazoa</taxon>
        <taxon>Ecdysozoa</taxon>
        <taxon>Nematoda</taxon>
        <taxon>Chromadorea</taxon>
        <taxon>Rhabditida</taxon>
        <taxon>Rhabditina</taxon>
        <taxon>Rhabditomorpha</taxon>
        <taxon>Rhabditoidea</taxon>
        <taxon>Rhabditidae</taxon>
        <taxon>Peloderinae</taxon>
        <taxon>Caenorhabditis</taxon>
    </lineage>
</organism>
<keyword evidence="4" id="KW-0804">Transcription</keyword>
<evidence type="ECO:0000256" key="5">
    <source>
        <dbReference type="ARBA" id="ARBA00023242"/>
    </source>
</evidence>
<name>A0A9P1ILM7_9PELO</name>
<sequence length="599" mass="67193">MMMMKSNNGHGSYGNSPRDPLLNQLNPQYHNHHHSFVSNGNLHLNGSSPLSSNQPLNVQRIASCSLSPSDGVVMVKLTDEMFAALENCQKSGKPMRIRIEEQGGTIEIGDGAASSMTNNTFRFQKQVLPYPTDAIVQTGNKIRNVGTYKTKYQIQATDKSFEETRKRAEKRAEVEKSRGTKDLPKATTASSNSSRYLSSHSSNSTPKSSTLSKVSPTSNSASTSSQKTPTPDNMMKSNLLSQPLRKRIAHLIVTQKYKSWEEIYAKLSSDGLSADCDGNVVKSLVKKLGDFSTSSPYLYLLPNFMPEVNFRWPFYTTEEKELVRKIQQKAANVTVQPQDSSFAPTRRKGMEKMTASSRRNPTDSSSSAAPPKPAEKTPEKPAPPPVKIEEKDEEMDIPAPQGIKRKAHVPQASQGSQEKRARTEIVVNNKPLPPQQHQHNHHQNHNNSHILPPNLVQNHHNHQHQQNGGGSTASSRVSSPASSLSSPSQPSCDWEKEYGEIKTTHQAEQYFGIFQKDYPIYMECYKKLTYVSKEFRDLETKLRRGDKNVEIEKAIQTRYGDYEKDPEFMRVRQKHTDLRSKLAVLKNRIGNWKPSSSST</sequence>
<dbReference type="GO" id="GO:0042795">
    <property type="term" value="P:snRNA transcription by RNA polymerase II"/>
    <property type="evidence" value="ECO:0007669"/>
    <property type="project" value="TreeGrafter"/>
</dbReference>
<dbReference type="Gene3D" id="1.10.10.2670">
    <property type="entry name" value="E3 ubiquitin-protein ligase"/>
    <property type="match status" value="1"/>
</dbReference>
<feature type="compositionally biased region" description="Low complexity" evidence="7">
    <location>
        <begin position="472"/>
        <end position="491"/>
    </location>
</feature>
<dbReference type="InterPro" id="IPR010844">
    <property type="entry name" value="Occludin_ELL"/>
</dbReference>
<feature type="compositionally biased region" description="Low complexity" evidence="7">
    <location>
        <begin position="190"/>
        <end position="225"/>
    </location>
</feature>
<gene>
    <name evidence="9" type="ORF">CAMP_LOCUS10525</name>
</gene>
<dbReference type="InterPro" id="IPR031176">
    <property type="entry name" value="ELL/occludin"/>
</dbReference>
<feature type="region of interest" description="Disordered" evidence="7">
    <location>
        <begin position="154"/>
        <end position="237"/>
    </location>
</feature>
<dbReference type="GO" id="GO:0008023">
    <property type="term" value="C:transcription elongation factor complex"/>
    <property type="evidence" value="ECO:0007669"/>
    <property type="project" value="InterPro"/>
</dbReference>
<evidence type="ECO:0000256" key="6">
    <source>
        <dbReference type="PROSITE-ProRule" id="PRU01324"/>
    </source>
</evidence>
<comment type="subcellular location">
    <subcellularLocation>
        <location evidence="1">Nucleus</location>
    </subcellularLocation>
</comment>
<dbReference type="GO" id="GO:0000987">
    <property type="term" value="F:cis-regulatory region sequence-specific DNA binding"/>
    <property type="evidence" value="ECO:0007669"/>
    <property type="project" value="TreeGrafter"/>
</dbReference>
<accession>A0A9P1ILM7</accession>
<dbReference type="OrthoDB" id="6284217at2759"/>
<dbReference type="InterPro" id="IPR036390">
    <property type="entry name" value="WH_DNA-bd_sf"/>
</dbReference>
<feature type="region of interest" description="Disordered" evidence="7">
    <location>
        <begin position="332"/>
        <end position="494"/>
    </location>
</feature>
<dbReference type="PROSITE" id="PS51980">
    <property type="entry name" value="OCEL"/>
    <property type="match status" value="1"/>
</dbReference>
<evidence type="ECO:0000256" key="1">
    <source>
        <dbReference type="ARBA" id="ARBA00004123"/>
    </source>
</evidence>
<protein>
    <recommendedName>
        <fullName evidence="8">OCEL domain-containing protein</fullName>
    </recommendedName>
</protein>
<evidence type="ECO:0000313" key="9">
    <source>
        <dbReference type="EMBL" id="CAI5447888.1"/>
    </source>
</evidence>
<dbReference type="Pfam" id="PF10390">
    <property type="entry name" value="ELL"/>
    <property type="match status" value="1"/>
</dbReference>
<evidence type="ECO:0000256" key="3">
    <source>
        <dbReference type="ARBA" id="ARBA00023015"/>
    </source>
</evidence>
<feature type="compositionally biased region" description="Polar residues" evidence="7">
    <location>
        <begin position="332"/>
        <end position="343"/>
    </location>
</feature>
<evidence type="ECO:0000259" key="8">
    <source>
        <dbReference type="PROSITE" id="PS51980"/>
    </source>
</evidence>
<feature type="compositionally biased region" description="Low complexity" evidence="7">
    <location>
        <begin position="356"/>
        <end position="369"/>
    </location>
</feature>
<keyword evidence="5" id="KW-0539">Nucleus</keyword>
<evidence type="ECO:0000256" key="4">
    <source>
        <dbReference type="ARBA" id="ARBA00023163"/>
    </source>
</evidence>
<evidence type="ECO:0000256" key="7">
    <source>
        <dbReference type="SAM" id="MobiDB-lite"/>
    </source>
</evidence>
<proteinExistence type="inferred from homology"/>
<dbReference type="PANTHER" id="PTHR23288:SF17">
    <property type="entry name" value="RNA POLYMERASE II ELONGATION FACTOR ELL"/>
    <property type="match status" value="1"/>
</dbReference>
<keyword evidence="10" id="KW-1185">Reference proteome</keyword>
<feature type="compositionally biased region" description="Basic and acidic residues" evidence="7">
    <location>
        <begin position="159"/>
        <end position="184"/>
    </location>
</feature>
<feature type="compositionally biased region" description="Polar residues" evidence="7">
    <location>
        <begin position="226"/>
        <end position="237"/>
    </location>
</feature>
<comment type="similarity">
    <text evidence="2 6">Belongs to the ELL/occludin family.</text>
</comment>
<reference evidence="9" key="1">
    <citation type="submission" date="2022-11" db="EMBL/GenBank/DDBJ databases">
        <authorList>
            <person name="Kikuchi T."/>
        </authorList>
    </citation>
    <scope>NUCLEOTIDE SEQUENCE</scope>
    <source>
        <strain evidence="9">PS1010</strain>
    </source>
</reference>
<dbReference type="Gene3D" id="6.10.140.340">
    <property type="match status" value="1"/>
</dbReference>
<dbReference type="GO" id="GO:0032968">
    <property type="term" value="P:positive regulation of transcription elongation by RNA polymerase II"/>
    <property type="evidence" value="ECO:0007669"/>
    <property type="project" value="TreeGrafter"/>
</dbReference>
<dbReference type="Proteomes" id="UP001152747">
    <property type="component" value="Unassembled WGS sequence"/>
</dbReference>
<dbReference type="EMBL" id="CANHGI010000004">
    <property type="protein sequence ID" value="CAI5447888.1"/>
    <property type="molecule type" value="Genomic_DNA"/>
</dbReference>